<dbReference type="Proteomes" id="UP001310594">
    <property type="component" value="Unassembled WGS sequence"/>
</dbReference>
<evidence type="ECO:0008006" key="7">
    <source>
        <dbReference type="Google" id="ProtNLM"/>
    </source>
</evidence>
<dbReference type="InterPro" id="IPR050426">
    <property type="entry name" value="Glycosyltransferase_28"/>
</dbReference>
<keyword evidence="1" id="KW-0808">Transferase</keyword>
<dbReference type="SUPFAM" id="SSF53756">
    <property type="entry name" value="UDP-Glycosyltransferase/glycogen phosphorylase"/>
    <property type="match status" value="1"/>
</dbReference>
<dbReference type="InterPro" id="IPR002213">
    <property type="entry name" value="UDP_glucos_trans"/>
</dbReference>
<organism evidence="5 6">
    <name type="scientific">Elasticomyces elasticus</name>
    <dbReference type="NCBI Taxonomy" id="574655"/>
    <lineage>
        <taxon>Eukaryota</taxon>
        <taxon>Fungi</taxon>
        <taxon>Dikarya</taxon>
        <taxon>Ascomycota</taxon>
        <taxon>Pezizomycotina</taxon>
        <taxon>Dothideomycetes</taxon>
        <taxon>Dothideomycetidae</taxon>
        <taxon>Mycosphaerellales</taxon>
        <taxon>Teratosphaeriaceae</taxon>
        <taxon>Elasticomyces</taxon>
    </lineage>
</organism>
<dbReference type="InterPro" id="IPR010610">
    <property type="entry name" value="EryCIII-like_C"/>
</dbReference>
<dbReference type="FunFam" id="3.40.50.2000:FF:000100">
    <property type="entry name" value="Glycosyltransferase family 1 protein"/>
    <property type="match status" value="1"/>
</dbReference>
<feature type="region of interest" description="Disordered" evidence="2">
    <location>
        <begin position="744"/>
        <end position="794"/>
    </location>
</feature>
<gene>
    <name evidence="5" type="ORF">LTR97_000029</name>
</gene>
<reference evidence="5" key="1">
    <citation type="submission" date="2023-08" db="EMBL/GenBank/DDBJ databases">
        <title>Black Yeasts Isolated from many extreme environments.</title>
        <authorList>
            <person name="Coleine C."/>
            <person name="Stajich J.E."/>
            <person name="Selbmann L."/>
        </authorList>
    </citation>
    <scope>NUCLEOTIDE SEQUENCE</scope>
    <source>
        <strain evidence="5">CCFEE 5810</strain>
    </source>
</reference>
<accession>A0AAN8A5B7</accession>
<dbReference type="GO" id="GO:0005975">
    <property type="term" value="P:carbohydrate metabolic process"/>
    <property type="evidence" value="ECO:0007669"/>
    <property type="project" value="InterPro"/>
</dbReference>
<dbReference type="EMBL" id="JAVRQU010000001">
    <property type="protein sequence ID" value="KAK5707495.1"/>
    <property type="molecule type" value="Genomic_DNA"/>
</dbReference>
<dbReference type="CDD" id="cd03784">
    <property type="entry name" value="GT1_Gtf-like"/>
    <property type="match status" value="1"/>
</dbReference>
<dbReference type="Pfam" id="PF03033">
    <property type="entry name" value="Glyco_transf_28"/>
    <property type="match status" value="1"/>
</dbReference>
<evidence type="ECO:0000256" key="2">
    <source>
        <dbReference type="SAM" id="MobiDB-lite"/>
    </source>
</evidence>
<dbReference type="PANTHER" id="PTHR48050:SF5">
    <property type="entry name" value="UDP-GLUCOSE,STEROL TRANSFERASE"/>
    <property type="match status" value="1"/>
</dbReference>
<evidence type="ECO:0000256" key="1">
    <source>
        <dbReference type="ARBA" id="ARBA00022679"/>
    </source>
</evidence>
<name>A0AAN8A5B7_9PEZI</name>
<protein>
    <recommendedName>
        <fullName evidence="7">Glycosyltransferase family 28 N-terminal domain-containing protein</fullName>
    </recommendedName>
</protein>
<dbReference type="PANTHER" id="PTHR48050">
    <property type="entry name" value="STEROL 3-BETA-GLUCOSYLTRANSFERASE"/>
    <property type="match status" value="1"/>
</dbReference>
<comment type="caution">
    <text evidence="5">The sequence shown here is derived from an EMBL/GenBank/DDBJ whole genome shotgun (WGS) entry which is preliminary data.</text>
</comment>
<feature type="compositionally biased region" description="Basic and acidic residues" evidence="2">
    <location>
        <begin position="746"/>
        <end position="760"/>
    </location>
</feature>
<evidence type="ECO:0000313" key="6">
    <source>
        <dbReference type="Proteomes" id="UP001310594"/>
    </source>
</evidence>
<sequence>MANLGTKLVAPRDAQDEGGVSPVLRDRDGVPLVATVVPPAIDFEDFSAQPVVGEEDGKDRDSYFQRHRGSDATAVDAMPSESESSSESDHEVQSSKQKKQNAKSSNKGTADEKKPKQANRSQSYTRYSLSNEHFKSKGRFSKRDGRLRISINETVNSGYMAKAIGQSLRHHLDIPHRRHEHRRLGRDEVPSELDGKSNARIPRLNIVIMVIGSRGDIQPFIRIGKILKEQHGHRVRIASHPVFRDFVEKQNELDFFSVGGDPAELMAFMVKNPGLVPNLSTIWEGEIQRRRTAMATMFDGFWRACINTSDDEKDLNNLKMMDEKSPFIADAIIANPPSMAHVHIAEKLGVPLHMMFTFPYTPTQSFPHPLATIVKQKSNVDANYVNFMSYGLVEMMTWQGLGDIVNRFRERTLGLEPVSSLWAPGALFRMQVPYTYLWSPSLVPKPKDWGPEIDIAGFVFLDLAGKYKPDEELEEFLNAGEPPVYIGFGSIVVDDPNALTQMIFEATKKAGVRALVNKGWGGFGSSNDETPDHIFMLGNTPHDWLFPRVKAVVHHGGAGTTAIGLKCAKPTMIVPFFGDQPFWGAMVAAAKAGAHECIPYKNMTVDKFADGIKQCLAEEAQQNIQKIADSIVAEGDGAENAVKYFHESLPLAGKNSMRCSLLEDRAAAWHVRHSSLRLSPLAAQLLHEQGKLKWSDVKLLRHYQWNDFDGPGEPITGTVSAVKHGMYGIGEGMGMVPVRIAKHVKQREAHDRKKQELQRRKSERRRRKAAPQEHEEVSSGATTTERPETNRGMTQSTLNSTISLDPTEPLAQEVAGDVGLGMKQAGGALLTLPNDLHVAIAQGLHNAPRLWGDATVRKPVRITGFKSGCLAARKEFVYDIRDGWSGLILHPKGEWDDGDTMSGKLVGLGIGVGKGIGGFVLKNVNAIVAPPAYFGRGLVRYVEKRSEGPGSKLFIRRAQILRGKRDLASLADEDADEKSDDGKSDVTSDVRLRVSEGWSAFESTWKQQDQDAERSGKRA</sequence>
<dbReference type="Pfam" id="PF06722">
    <property type="entry name" value="EryCIII-like_C"/>
    <property type="match status" value="1"/>
</dbReference>
<dbReference type="GO" id="GO:0016906">
    <property type="term" value="F:sterol 3-beta-glucosyltransferase activity"/>
    <property type="evidence" value="ECO:0007669"/>
    <property type="project" value="UniProtKB-ARBA"/>
</dbReference>
<dbReference type="AlphaFoldDB" id="A0AAN8A5B7"/>
<evidence type="ECO:0000313" key="5">
    <source>
        <dbReference type="EMBL" id="KAK5707495.1"/>
    </source>
</evidence>
<feature type="domain" description="Erythromycin biosynthesis protein CIII-like C-terminal" evidence="4">
    <location>
        <begin position="529"/>
        <end position="639"/>
    </location>
</feature>
<evidence type="ECO:0000259" key="3">
    <source>
        <dbReference type="Pfam" id="PF03033"/>
    </source>
</evidence>
<dbReference type="Gene3D" id="3.40.50.2000">
    <property type="entry name" value="Glycogen Phosphorylase B"/>
    <property type="match status" value="2"/>
</dbReference>
<evidence type="ECO:0000259" key="4">
    <source>
        <dbReference type="Pfam" id="PF06722"/>
    </source>
</evidence>
<feature type="region of interest" description="Disordered" evidence="2">
    <location>
        <begin position="1"/>
        <end position="141"/>
    </location>
</feature>
<dbReference type="FunFam" id="3.40.50.2000:FF:000009">
    <property type="entry name" value="Sterol 3-beta-glucosyltransferase UGT80A2"/>
    <property type="match status" value="1"/>
</dbReference>
<dbReference type="InterPro" id="IPR004276">
    <property type="entry name" value="GlycoTrans_28_N"/>
</dbReference>
<feature type="domain" description="Glycosyltransferase family 28 N-terminal" evidence="3">
    <location>
        <begin position="206"/>
        <end position="290"/>
    </location>
</feature>
<proteinExistence type="predicted"/>
<feature type="compositionally biased region" description="Basic and acidic residues" evidence="2">
    <location>
        <begin position="55"/>
        <end position="70"/>
    </location>
</feature>
<feature type="compositionally biased region" description="Polar residues" evidence="2">
    <location>
        <begin position="118"/>
        <end position="131"/>
    </location>
</feature>